<name>A0A4Q5MXD9_9MICO</name>
<evidence type="ECO:0000313" key="2">
    <source>
        <dbReference type="EMBL" id="RYV49603.1"/>
    </source>
</evidence>
<keyword evidence="3" id="KW-1185">Reference proteome</keyword>
<gene>
    <name evidence="2" type="ORF">EUA98_17920</name>
</gene>
<dbReference type="Pfam" id="PF11716">
    <property type="entry name" value="MDMPI_N"/>
    <property type="match status" value="1"/>
</dbReference>
<protein>
    <submittedName>
        <fullName evidence="2">TIGR03086 family protein</fullName>
    </submittedName>
</protein>
<dbReference type="Gene3D" id="1.20.120.450">
    <property type="entry name" value="dinb family like domain"/>
    <property type="match status" value="1"/>
</dbReference>
<dbReference type="GO" id="GO:0046872">
    <property type="term" value="F:metal ion binding"/>
    <property type="evidence" value="ECO:0007669"/>
    <property type="project" value="InterPro"/>
</dbReference>
<dbReference type="NCBIfam" id="TIGR03083">
    <property type="entry name" value="maleylpyruvate isomerase family mycothiol-dependent enzyme"/>
    <property type="match status" value="1"/>
</dbReference>
<accession>A0A4Q5MXD9</accession>
<comment type="caution">
    <text evidence="2">The sequence shown here is derived from an EMBL/GenBank/DDBJ whole genome shotgun (WGS) entry which is preliminary data.</text>
</comment>
<reference evidence="2 3" key="1">
    <citation type="submission" date="2019-01" db="EMBL/GenBank/DDBJ databases">
        <title>Novel species of Cellulomonas.</title>
        <authorList>
            <person name="Liu Q."/>
            <person name="Xin Y.-H."/>
        </authorList>
    </citation>
    <scope>NUCLEOTIDE SEQUENCE [LARGE SCALE GENOMIC DNA]</scope>
    <source>
        <strain evidence="2 3">HLT2-17</strain>
    </source>
</reference>
<organism evidence="2 3">
    <name type="scientific">Pengzhenrongella frigida</name>
    <dbReference type="NCBI Taxonomy" id="1259133"/>
    <lineage>
        <taxon>Bacteria</taxon>
        <taxon>Bacillati</taxon>
        <taxon>Actinomycetota</taxon>
        <taxon>Actinomycetes</taxon>
        <taxon>Micrococcales</taxon>
        <taxon>Pengzhenrongella</taxon>
    </lineage>
</organism>
<dbReference type="Proteomes" id="UP000293764">
    <property type="component" value="Unassembled WGS sequence"/>
</dbReference>
<dbReference type="NCBIfam" id="TIGR03086">
    <property type="entry name" value="TIGR03086 family metal-binding protein"/>
    <property type="match status" value="1"/>
</dbReference>
<evidence type="ECO:0000259" key="1">
    <source>
        <dbReference type="Pfam" id="PF11716"/>
    </source>
</evidence>
<dbReference type="SUPFAM" id="SSF109854">
    <property type="entry name" value="DinB/YfiT-like putative metalloenzymes"/>
    <property type="match status" value="1"/>
</dbReference>
<feature type="domain" description="Mycothiol-dependent maleylpyruvate isomerase metal-binding" evidence="1">
    <location>
        <begin position="12"/>
        <end position="129"/>
    </location>
</feature>
<sequence length="186" mass="20436">MDELLSLHRVNADRFTLLVEEVGTNWDAPTPCIDWSVRELVNHLTAEQLWVPELLAGRTIAEVGDKFAGDVLGDDPVATWRAAIAAAVAAFADETARGRTVELSVGTRAAHEYLDEMVTDLAIHGWDLAIALHVDETIDPLTVDRLLIEWTGRASELPHPLFGEPLPSEPTDDPQTKLLAIFGRRA</sequence>
<dbReference type="EMBL" id="SDWW01000062">
    <property type="protein sequence ID" value="RYV49603.1"/>
    <property type="molecule type" value="Genomic_DNA"/>
</dbReference>
<dbReference type="AlphaFoldDB" id="A0A4Q5MXD9"/>
<dbReference type="InterPro" id="IPR017520">
    <property type="entry name" value="CHP03086"/>
</dbReference>
<dbReference type="InterPro" id="IPR017517">
    <property type="entry name" value="Maleyloyr_isom"/>
</dbReference>
<dbReference type="InterPro" id="IPR024344">
    <property type="entry name" value="MDMPI_metal-binding"/>
</dbReference>
<dbReference type="InterPro" id="IPR034660">
    <property type="entry name" value="DinB/YfiT-like"/>
</dbReference>
<dbReference type="RefSeq" id="WP_130104061.1">
    <property type="nucleotide sequence ID" value="NZ_SDWW01000062.1"/>
</dbReference>
<dbReference type="OrthoDB" id="5185819at2"/>
<evidence type="ECO:0000313" key="3">
    <source>
        <dbReference type="Proteomes" id="UP000293764"/>
    </source>
</evidence>
<proteinExistence type="predicted"/>